<feature type="coiled-coil region" evidence="3">
    <location>
        <begin position="139"/>
        <end position="180"/>
    </location>
</feature>
<dbReference type="Proteomes" id="UP000593577">
    <property type="component" value="Unassembled WGS sequence"/>
</dbReference>
<organism evidence="5 6">
    <name type="scientific">Gossypium aridum</name>
    <name type="common">American cotton</name>
    <name type="synonym">Erioxylum aridum</name>
    <dbReference type="NCBI Taxonomy" id="34290"/>
    <lineage>
        <taxon>Eukaryota</taxon>
        <taxon>Viridiplantae</taxon>
        <taxon>Streptophyta</taxon>
        <taxon>Embryophyta</taxon>
        <taxon>Tracheophyta</taxon>
        <taxon>Spermatophyta</taxon>
        <taxon>Magnoliopsida</taxon>
        <taxon>eudicotyledons</taxon>
        <taxon>Gunneridae</taxon>
        <taxon>Pentapetalae</taxon>
        <taxon>rosids</taxon>
        <taxon>malvids</taxon>
        <taxon>Malvales</taxon>
        <taxon>Malvaceae</taxon>
        <taxon>Malvoideae</taxon>
        <taxon>Gossypium</taxon>
    </lineage>
</organism>
<proteinExistence type="inferred from homology"/>
<evidence type="ECO:0008006" key="7">
    <source>
        <dbReference type="Google" id="ProtNLM"/>
    </source>
</evidence>
<keyword evidence="6" id="KW-1185">Reference proteome</keyword>
<dbReference type="InterPro" id="IPR008545">
    <property type="entry name" value="Web"/>
</dbReference>
<gene>
    <name evidence="5" type="ORF">Goari_019702</name>
</gene>
<protein>
    <recommendedName>
        <fullName evidence="7">Protein WEAK CHLOROPLAST MOVEMENT UNDER BLUE LIGHT 1-like</fullName>
    </recommendedName>
</protein>
<dbReference type="GO" id="GO:0005829">
    <property type="term" value="C:cytosol"/>
    <property type="evidence" value="ECO:0007669"/>
    <property type="project" value="TreeGrafter"/>
</dbReference>
<dbReference type="AlphaFoldDB" id="A0A7J8WTI1"/>
<dbReference type="Pfam" id="PF05701">
    <property type="entry name" value="WEMBL"/>
    <property type="match status" value="1"/>
</dbReference>
<feature type="coiled-coil region" evidence="3">
    <location>
        <begin position="479"/>
        <end position="520"/>
    </location>
</feature>
<sequence>MDGNQQLCKHFHLRQQWLTLFSPLTKTMHLFYETSMSFSLFKTTVSSAYSLHFSFHQFQYGTLCGASQMGEIDTKPIEPVKVAISLFGEKSDQLRRRSSSSDSDMEKEKNTEGLEKELANYRLQIEAKDSAYMQALLQLEHYKKTAEELAVLLRNSEHERDRYIEECNEFKNRVDELESKTKGMVDQLSETAKVREQLSCVLNELKVTQADVLNMESQLAAAKDLEIKAITQAEIMEVSANMEMERSEKLLGRIAELHDAVLISQLSATEAENEKCRVVSEKDAEMEAMKATAFQAQEEMEDLRKQLETIRELENKLVAKTAYIESLQAKLEQVSNVLSSMENASLDGGIDLNQIKQDLEFKERKISDQAFYIEALETELKRLKLELENANQVAKNLKNDAQVSHHFVQTEKCVDHIMISVEEYNSLIRKVEKADEFSRSSAEDFDQLTTESVSKNQVEALKKQLEVAMAKIGLFRNRAEQAATRAEAAEKAKATAEEQLRKWQLQKQRRRAALAALREESAPKEFCLPTIEKLPTKHQPLGKVLNMNF</sequence>
<dbReference type="EMBL" id="JABFAA010000003">
    <property type="protein sequence ID" value="MBA0678348.1"/>
    <property type="molecule type" value="Genomic_DNA"/>
</dbReference>
<name>A0A7J8WTI1_GOSAI</name>
<evidence type="ECO:0000256" key="2">
    <source>
        <dbReference type="ARBA" id="ARBA00023054"/>
    </source>
</evidence>
<evidence type="ECO:0000256" key="1">
    <source>
        <dbReference type="ARBA" id="ARBA00005485"/>
    </source>
</evidence>
<feature type="compositionally biased region" description="Basic and acidic residues" evidence="4">
    <location>
        <begin position="104"/>
        <end position="113"/>
    </location>
</feature>
<dbReference type="PANTHER" id="PTHR32054:SF17">
    <property type="entry name" value="EXPRESSED PROTEIN"/>
    <property type="match status" value="1"/>
</dbReference>
<dbReference type="GO" id="GO:0009904">
    <property type="term" value="P:chloroplast accumulation movement"/>
    <property type="evidence" value="ECO:0007669"/>
    <property type="project" value="TreeGrafter"/>
</dbReference>
<evidence type="ECO:0000313" key="6">
    <source>
        <dbReference type="Proteomes" id="UP000593577"/>
    </source>
</evidence>
<feature type="region of interest" description="Disordered" evidence="4">
    <location>
        <begin position="93"/>
        <end position="113"/>
    </location>
</feature>
<evidence type="ECO:0000256" key="3">
    <source>
        <dbReference type="SAM" id="Coils"/>
    </source>
</evidence>
<feature type="coiled-coil region" evidence="3">
    <location>
        <begin position="286"/>
        <end position="344"/>
    </location>
</feature>
<dbReference type="GO" id="GO:0009903">
    <property type="term" value="P:chloroplast avoidance movement"/>
    <property type="evidence" value="ECO:0007669"/>
    <property type="project" value="TreeGrafter"/>
</dbReference>
<comment type="similarity">
    <text evidence="1">Belongs to the WEB family.</text>
</comment>
<evidence type="ECO:0000256" key="4">
    <source>
        <dbReference type="SAM" id="MobiDB-lite"/>
    </source>
</evidence>
<keyword evidence="2 3" id="KW-0175">Coiled coil</keyword>
<evidence type="ECO:0000313" key="5">
    <source>
        <dbReference type="EMBL" id="MBA0678348.1"/>
    </source>
</evidence>
<reference evidence="5 6" key="1">
    <citation type="journal article" date="2019" name="Genome Biol. Evol.">
        <title>Insights into the evolution of the New World diploid cottons (Gossypium, subgenus Houzingenia) based on genome sequencing.</title>
        <authorList>
            <person name="Grover C.E."/>
            <person name="Arick M.A. 2nd"/>
            <person name="Thrash A."/>
            <person name="Conover J.L."/>
            <person name="Sanders W.S."/>
            <person name="Peterson D.G."/>
            <person name="Frelichowski J.E."/>
            <person name="Scheffler J.A."/>
            <person name="Scheffler B.E."/>
            <person name="Wendel J.F."/>
        </authorList>
    </citation>
    <scope>NUCLEOTIDE SEQUENCE [LARGE SCALE GENOMIC DNA]</scope>
    <source>
        <strain evidence="5">185</strain>
        <tissue evidence="5">Leaf</tissue>
    </source>
</reference>
<accession>A0A7J8WTI1</accession>
<comment type="caution">
    <text evidence="5">The sequence shown here is derived from an EMBL/GenBank/DDBJ whole genome shotgun (WGS) entry which is preliminary data.</text>
</comment>
<dbReference type="PANTHER" id="PTHR32054">
    <property type="entry name" value="HEAVY CHAIN, PUTATIVE, EXPRESSED-RELATED-RELATED"/>
    <property type="match status" value="1"/>
</dbReference>
<feature type="coiled-coil region" evidence="3">
    <location>
        <begin position="373"/>
        <end position="400"/>
    </location>
</feature>